<dbReference type="EMBL" id="JAHIBW010000001">
    <property type="protein sequence ID" value="KAG7313608.1"/>
    <property type="molecule type" value="Genomic_DNA"/>
</dbReference>
<proteinExistence type="predicted"/>
<accession>A0ABQ7R8G3</accession>
<reference evidence="2 3" key="1">
    <citation type="submission" date="2021-06" db="EMBL/GenBank/DDBJ databases">
        <title>A haploid diamondback moth (Plutella xylostella L.) genome assembly resolves 31 chromosomes and identifies a diamide resistance mutation.</title>
        <authorList>
            <person name="Ward C.M."/>
            <person name="Perry K.D."/>
            <person name="Baker G."/>
            <person name="Powis K."/>
            <person name="Heckel D.G."/>
            <person name="Baxter S.W."/>
        </authorList>
    </citation>
    <scope>NUCLEOTIDE SEQUENCE [LARGE SCALE GENOMIC DNA]</scope>
    <source>
        <strain evidence="2 3">LV</strain>
        <tissue evidence="2">Single pupa</tissue>
    </source>
</reference>
<gene>
    <name evidence="2" type="ORF">JYU34_000763</name>
</gene>
<protein>
    <submittedName>
        <fullName evidence="2">Uncharacterized protein</fullName>
    </submittedName>
</protein>
<feature type="region of interest" description="Disordered" evidence="1">
    <location>
        <begin position="102"/>
        <end position="139"/>
    </location>
</feature>
<evidence type="ECO:0000313" key="2">
    <source>
        <dbReference type="EMBL" id="KAG7313608.1"/>
    </source>
</evidence>
<sequence length="170" mass="19318">MSVELDSIFKLRFYRKQEKWVLNRTRKDGGKEKEEQPRKRYVSCLNETYTVDEASTTLNEAFLETGPKSPGPDPAYPHSMDAAYPAAREYDSSVEEFMLGAQEAAHSSEIELSDGEAPQKNRQRRRAPRPTLDEPDGFLDGFSRQVVLFENKMILGRGRGRLLRGGGSWS</sequence>
<keyword evidence="3" id="KW-1185">Reference proteome</keyword>
<comment type="caution">
    <text evidence="2">The sequence shown here is derived from an EMBL/GenBank/DDBJ whole genome shotgun (WGS) entry which is preliminary data.</text>
</comment>
<evidence type="ECO:0000313" key="3">
    <source>
        <dbReference type="Proteomes" id="UP000823941"/>
    </source>
</evidence>
<evidence type="ECO:0000256" key="1">
    <source>
        <dbReference type="SAM" id="MobiDB-lite"/>
    </source>
</evidence>
<name>A0ABQ7R8G3_PLUXY</name>
<dbReference type="Proteomes" id="UP000823941">
    <property type="component" value="Chromosome 1"/>
</dbReference>
<organism evidence="2 3">
    <name type="scientific">Plutella xylostella</name>
    <name type="common">Diamondback moth</name>
    <name type="synonym">Plutella maculipennis</name>
    <dbReference type="NCBI Taxonomy" id="51655"/>
    <lineage>
        <taxon>Eukaryota</taxon>
        <taxon>Metazoa</taxon>
        <taxon>Ecdysozoa</taxon>
        <taxon>Arthropoda</taxon>
        <taxon>Hexapoda</taxon>
        <taxon>Insecta</taxon>
        <taxon>Pterygota</taxon>
        <taxon>Neoptera</taxon>
        <taxon>Endopterygota</taxon>
        <taxon>Lepidoptera</taxon>
        <taxon>Glossata</taxon>
        <taxon>Ditrysia</taxon>
        <taxon>Yponomeutoidea</taxon>
        <taxon>Plutellidae</taxon>
        <taxon>Plutella</taxon>
    </lineage>
</organism>